<dbReference type="EMBL" id="MFAM01000016">
    <property type="protein sequence ID" value="OGD79622.1"/>
    <property type="molecule type" value="Genomic_DNA"/>
</dbReference>
<keyword evidence="3" id="KW-0418">Kinase</keyword>
<evidence type="ECO:0000256" key="2">
    <source>
        <dbReference type="ARBA" id="ARBA00022679"/>
    </source>
</evidence>
<reference evidence="5 6" key="1">
    <citation type="journal article" date="2016" name="Nat. Commun.">
        <title>Thousands of microbial genomes shed light on interconnected biogeochemical processes in an aquifer system.</title>
        <authorList>
            <person name="Anantharaman K."/>
            <person name="Brown C.T."/>
            <person name="Hug L.A."/>
            <person name="Sharon I."/>
            <person name="Castelle C.J."/>
            <person name="Probst A.J."/>
            <person name="Thomas B.C."/>
            <person name="Singh A."/>
            <person name="Wilkins M.J."/>
            <person name="Karaoz U."/>
            <person name="Brodie E.L."/>
            <person name="Williams K.H."/>
            <person name="Hubbard S.S."/>
            <person name="Banfield J.F."/>
        </authorList>
    </citation>
    <scope>NUCLEOTIDE SEQUENCE [LARGE SCALE GENOMIC DNA]</scope>
</reference>
<dbReference type="InterPro" id="IPR011611">
    <property type="entry name" value="PfkB_dom"/>
</dbReference>
<dbReference type="PANTHER" id="PTHR43320:SF3">
    <property type="entry name" value="CARBOHYDRATE KINASE PFKB DOMAIN-CONTAINING PROTEIN"/>
    <property type="match status" value="1"/>
</dbReference>
<dbReference type="Proteomes" id="UP000176682">
    <property type="component" value="Unassembled WGS sequence"/>
</dbReference>
<evidence type="ECO:0000313" key="6">
    <source>
        <dbReference type="Proteomes" id="UP000176682"/>
    </source>
</evidence>
<dbReference type="AlphaFoldDB" id="A0A1F5FJ71"/>
<accession>A0A1F5FJ71</accession>
<dbReference type="Gene3D" id="3.40.1190.20">
    <property type="match status" value="1"/>
</dbReference>
<dbReference type="GO" id="GO:0016301">
    <property type="term" value="F:kinase activity"/>
    <property type="evidence" value="ECO:0007669"/>
    <property type="project" value="UniProtKB-KW"/>
</dbReference>
<comment type="similarity">
    <text evidence="1">Belongs to the carbohydrate kinase PfkB family.</text>
</comment>
<dbReference type="Pfam" id="PF00294">
    <property type="entry name" value="PfkB"/>
    <property type="match status" value="1"/>
</dbReference>
<name>A0A1F5FJ71_9BACT</name>
<protein>
    <recommendedName>
        <fullName evidence="4">Carbohydrate kinase PfkB domain-containing protein</fullName>
    </recommendedName>
</protein>
<sequence length="332" mass="35715">MYEVITVGSAIWDVMLKSSEFRVLKSHQISGGVALCEVYGGKSELSEMLMTSGGGATNVAASLVNWGVKVGVVAKVADDKLGKLIYEDMEAWGIGTELMVKSPEGQSGLSVGLIAADGGRSIMTYRGVGKGFSSAELPWDKLETKWLYISSLGGNTVLLEDLLVWASKQKVGVVFNPGRLEIEKKESWWNYLGKIDALIINRSEAAQLLGTEFAEKEKIEEGLAQCPCKYKVVTEGKDGAFAIEGEGGVSRLVGIGRFKVRSVDDTGAGDAFGAGVVYGMVKGWPVEQWLKLAAANGANEVTGMGAKSGLLTDAKMKVWMKKRIEMWEKRIG</sequence>
<organism evidence="5 6">
    <name type="scientific">Candidatus Collierbacteria bacterium RIFOXYB1_FULL_49_13</name>
    <dbReference type="NCBI Taxonomy" id="1817728"/>
    <lineage>
        <taxon>Bacteria</taxon>
        <taxon>Candidatus Collieribacteriota</taxon>
    </lineage>
</organism>
<proteinExistence type="inferred from homology"/>
<dbReference type="PANTHER" id="PTHR43320">
    <property type="entry name" value="SUGAR KINASE"/>
    <property type="match status" value="1"/>
</dbReference>
<gene>
    <name evidence="5" type="ORF">A2368_02715</name>
</gene>
<evidence type="ECO:0000256" key="1">
    <source>
        <dbReference type="ARBA" id="ARBA00010688"/>
    </source>
</evidence>
<evidence type="ECO:0000256" key="3">
    <source>
        <dbReference type="ARBA" id="ARBA00022777"/>
    </source>
</evidence>
<evidence type="ECO:0000313" key="5">
    <source>
        <dbReference type="EMBL" id="OGD79622.1"/>
    </source>
</evidence>
<dbReference type="InterPro" id="IPR052700">
    <property type="entry name" value="Carb_kinase_PfkB-like"/>
</dbReference>
<keyword evidence="2" id="KW-0808">Transferase</keyword>
<comment type="caution">
    <text evidence="5">The sequence shown here is derived from an EMBL/GenBank/DDBJ whole genome shotgun (WGS) entry which is preliminary data.</text>
</comment>
<evidence type="ECO:0000259" key="4">
    <source>
        <dbReference type="Pfam" id="PF00294"/>
    </source>
</evidence>
<dbReference type="InterPro" id="IPR029056">
    <property type="entry name" value="Ribokinase-like"/>
</dbReference>
<dbReference type="SUPFAM" id="SSF53613">
    <property type="entry name" value="Ribokinase-like"/>
    <property type="match status" value="1"/>
</dbReference>
<feature type="domain" description="Carbohydrate kinase PfkB" evidence="4">
    <location>
        <begin position="40"/>
        <end position="309"/>
    </location>
</feature>